<dbReference type="InterPro" id="IPR011990">
    <property type="entry name" value="TPR-like_helical_dom_sf"/>
</dbReference>
<dbReference type="Pfam" id="PF06041">
    <property type="entry name" value="DUF924"/>
    <property type="match status" value="1"/>
</dbReference>
<reference evidence="1 2" key="1">
    <citation type="submission" date="2016-10" db="EMBL/GenBank/DDBJ databases">
        <authorList>
            <person name="de Groot N.N."/>
        </authorList>
    </citation>
    <scope>NUCLEOTIDE SEQUENCE [LARGE SCALE GENOMIC DNA]</scope>
    <source>
        <strain evidence="1 2">LMG 18387</strain>
    </source>
</reference>
<dbReference type="Gene3D" id="1.20.58.320">
    <property type="entry name" value="TPR-like"/>
    <property type="match status" value="1"/>
</dbReference>
<gene>
    <name evidence="1" type="ORF">SAMN05216588_108165</name>
</gene>
<evidence type="ECO:0000313" key="1">
    <source>
        <dbReference type="EMBL" id="SDH88747.1"/>
    </source>
</evidence>
<sequence length="201" mass="22870">MQMQPWASLLDWWFGSSTSAVEAAAARNGLWFGKRDEQDAEARERFGSLVEQALAGGLQDWSEHPHGWLAKVLLLDQLPRMIYRDTPLAFAGDSLAQPLVEEGVTLGWDRQLPAIHRVFIYLVFEHAESVPQQLRAMQLFGELSESAADAERELFAGFLDYADRHLRIIERFGRFPHRNEILGRSSTDEELRFLLEPGSGF</sequence>
<dbReference type="EMBL" id="FNDG01000008">
    <property type="protein sequence ID" value="SDH88747.1"/>
    <property type="molecule type" value="Genomic_DNA"/>
</dbReference>
<proteinExistence type="predicted"/>
<dbReference type="Proteomes" id="UP000198606">
    <property type="component" value="Unassembled WGS sequence"/>
</dbReference>
<dbReference type="Gene3D" id="1.25.40.10">
    <property type="entry name" value="Tetratricopeptide repeat domain"/>
    <property type="match status" value="1"/>
</dbReference>
<name>A0A1G8G2Z7_9GAMM</name>
<organism evidence="1 2">
    <name type="scientific">Phytopseudomonas flavescens</name>
    <dbReference type="NCBI Taxonomy" id="29435"/>
    <lineage>
        <taxon>Bacteria</taxon>
        <taxon>Pseudomonadati</taxon>
        <taxon>Pseudomonadota</taxon>
        <taxon>Gammaproteobacteria</taxon>
        <taxon>Pseudomonadales</taxon>
        <taxon>Pseudomonadaceae</taxon>
        <taxon>Phytopseudomonas</taxon>
    </lineage>
</organism>
<dbReference type="SUPFAM" id="SSF48452">
    <property type="entry name" value="TPR-like"/>
    <property type="match status" value="1"/>
</dbReference>
<protein>
    <submittedName>
        <fullName evidence="1">Uncharacterized conserved protein, DUF924 family</fullName>
    </submittedName>
</protein>
<dbReference type="STRING" id="29435.SAMN05216588_108165"/>
<dbReference type="InterPro" id="IPR010323">
    <property type="entry name" value="DUF924"/>
</dbReference>
<evidence type="ECO:0000313" key="2">
    <source>
        <dbReference type="Proteomes" id="UP000198606"/>
    </source>
</evidence>
<dbReference type="AlphaFoldDB" id="A0A1G8G2Z7"/>
<accession>A0A1G8G2Z7</accession>